<name>A0A382SSK1_9ZZZZ</name>
<sequence>MPLEPSEVKHIASLARIGLTDEEIEMFGNQLSQILEQFEVLNELDTSGVTPTGHAGGLQTIMRDDLTEDSLDSEDVLKNAPRREGEFFRVNAVLEE</sequence>
<dbReference type="InterPro" id="IPR003837">
    <property type="entry name" value="GatC"/>
</dbReference>
<evidence type="ECO:0000313" key="1">
    <source>
        <dbReference type="EMBL" id="SVD12445.1"/>
    </source>
</evidence>
<protein>
    <submittedName>
        <fullName evidence="1">Uncharacterized protein</fullName>
    </submittedName>
</protein>
<dbReference type="HAMAP" id="MF_00122">
    <property type="entry name" value="GatC"/>
    <property type="match status" value="1"/>
</dbReference>
<reference evidence="1" key="1">
    <citation type="submission" date="2018-05" db="EMBL/GenBank/DDBJ databases">
        <authorList>
            <person name="Lanie J.A."/>
            <person name="Ng W.-L."/>
            <person name="Kazmierczak K.M."/>
            <person name="Andrzejewski T.M."/>
            <person name="Davidsen T.M."/>
            <person name="Wayne K.J."/>
            <person name="Tettelin H."/>
            <person name="Glass J.I."/>
            <person name="Rusch D."/>
            <person name="Podicherti R."/>
            <person name="Tsui H.-C.T."/>
            <person name="Winkler M.E."/>
        </authorList>
    </citation>
    <scope>NUCLEOTIDE SEQUENCE</scope>
</reference>
<organism evidence="1">
    <name type="scientific">marine metagenome</name>
    <dbReference type="NCBI Taxonomy" id="408172"/>
    <lineage>
        <taxon>unclassified sequences</taxon>
        <taxon>metagenomes</taxon>
        <taxon>ecological metagenomes</taxon>
    </lineage>
</organism>
<dbReference type="GO" id="GO:0006450">
    <property type="term" value="P:regulation of translational fidelity"/>
    <property type="evidence" value="ECO:0007669"/>
    <property type="project" value="InterPro"/>
</dbReference>
<dbReference type="Gene3D" id="1.10.20.60">
    <property type="entry name" value="Glu-tRNAGln amidotransferase C subunit, N-terminal domain"/>
    <property type="match status" value="1"/>
</dbReference>
<dbReference type="Pfam" id="PF02686">
    <property type="entry name" value="GatC"/>
    <property type="match status" value="1"/>
</dbReference>
<dbReference type="PANTHER" id="PTHR15004">
    <property type="entry name" value="GLUTAMYL-TRNA(GLN) AMIDOTRANSFERASE SUBUNIT C, MITOCHONDRIAL"/>
    <property type="match status" value="1"/>
</dbReference>
<dbReference type="SUPFAM" id="SSF141000">
    <property type="entry name" value="Glu-tRNAGln amidotransferase C subunit"/>
    <property type="match status" value="1"/>
</dbReference>
<dbReference type="EMBL" id="UINC01131004">
    <property type="protein sequence ID" value="SVD12445.1"/>
    <property type="molecule type" value="Genomic_DNA"/>
</dbReference>
<dbReference type="AlphaFoldDB" id="A0A382SSK1"/>
<dbReference type="PANTHER" id="PTHR15004:SF0">
    <property type="entry name" value="GLUTAMYL-TRNA(GLN) AMIDOTRANSFERASE SUBUNIT C, MITOCHONDRIAL"/>
    <property type="match status" value="1"/>
</dbReference>
<accession>A0A382SSK1</accession>
<dbReference type="GO" id="GO:0070681">
    <property type="term" value="P:glutaminyl-tRNAGln biosynthesis via transamidation"/>
    <property type="evidence" value="ECO:0007669"/>
    <property type="project" value="TreeGrafter"/>
</dbReference>
<dbReference type="InterPro" id="IPR036113">
    <property type="entry name" value="Asp/Glu-ADT_sf_sub_c"/>
</dbReference>
<gene>
    <name evidence="1" type="ORF">METZ01_LOCUS365299</name>
</gene>
<dbReference type="NCBIfam" id="TIGR00135">
    <property type="entry name" value="gatC"/>
    <property type="match status" value="1"/>
</dbReference>
<proteinExistence type="inferred from homology"/>